<dbReference type="PANTHER" id="PTHR33562:SF29">
    <property type="entry name" value="PROTEIN SLEEPLESS"/>
    <property type="match status" value="1"/>
</dbReference>
<keyword evidence="3" id="KW-0812">Transmembrane</keyword>
<comment type="caution">
    <text evidence="10">The sequence shown here is derived from an EMBL/GenBank/DDBJ whole genome shotgun (WGS) entry which is preliminary data.</text>
</comment>
<keyword evidence="4 9" id="KW-0732">Signal</keyword>
<name>A0A2A4JKN8_HELVI</name>
<feature type="chain" id="PRO_5012449764" evidence="9">
    <location>
        <begin position="20"/>
        <end position="152"/>
    </location>
</feature>
<evidence type="ECO:0000256" key="9">
    <source>
        <dbReference type="SAM" id="SignalP"/>
    </source>
</evidence>
<keyword evidence="7" id="KW-0325">Glycoprotein</keyword>
<feature type="signal peptide" evidence="9">
    <location>
        <begin position="1"/>
        <end position="19"/>
    </location>
</feature>
<dbReference type="PANTHER" id="PTHR33562">
    <property type="entry name" value="ATILLA, ISOFORM B-RELATED-RELATED"/>
    <property type="match status" value="1"/>
</dbReference>
<organism evidence="10">
    <name type="scientific">Heliothis virescens</name>
    <name type="common">Tobacco budworm moth</name>
    <dbReference type="NCBI Taxonomy" id="7102"/>
    <lineage>
        <taxon>Eukaryota</taxon>
        <taxon>Metazoa</taxon>
        <taxon>Ecdysozoa</taxon>
        <taxon>Arthropoda</taxon>
        <taxon>Hexapoda</taxon>
        <taxon>Insecta</taxon>
        <taxon>Pterygota</taxon>
        <taxon>Neoptera</taxon>
        <taxon>Endopterygota</taxon>
        <taxon>Lepidoptera</taxon>
        <taxon>Glossata</taxon>
        <taxon>Ditrysia</taxon>
        <taxon>Noctuoidea</taxon>
        <taxon>Noctuidae</taxon>
        <taxon>Heliothinae</taxon>
        <taxon>Heliothis</taxon>
    </lineage>
</organism>
<dbReference type="GO" id="GO:0032222">
    <property type="term" value="P:regulation of synaptic transmission, cholinergic"/>
    <property type="evidence" value="ECO:0007669"/>
    <property type="project" value="InterPro"/>
</dbReference>
<dbReference type="InterPro" id="IPR050975">
    <property type="entry name" value="Sleep_regulator"/>
</dbReference>
<evidence type="ECO:0000256" key="4">
    <source>
        <dbReference type="ARBA" id="ARBA00022729"/>
    </source>
</evidence>
<dbReference type="EMBL" id="NWSH01001194">
    <property type="protein sequence ID" value="PCG72164.1"/>
    <property type="molecule type" value="Genomic_DNA"/>
</dbReference>
<evidence type="ECO:0000256" key="7">
    <source>
        <dbReference type="ARBA" id="ARBA00023180"/>
    </source>
</evidence>
<evidence type="ECO:0000256" key="1">
    <source>
        <dbReference type="ARBA" id="ARBA00004589"/>
    </source>
</evidence>
<evidence type="ECO:0000256" key="5">
    <source>
        <dbReference type="ARBA" id="ARBA00022989"/>
    </source>
</evidence>
<dbReference type="InterPro" id="IPR031424">
    <property type="entry name" value="QVR-like"/>
</dbReference>
<evidence type="ECO:0000256" key="8">
    <source>
        <dbReference type="ARBA" id="ARBA00023288"/>
    </source>
</evidence>
<keyword evidence="8" id="KW-0449">Lipoprotein</keyword>
<accession>A0A2A4JKN8</accession>
<evidence type="ECO:0000256" key="6">
    <source>
        <dbReference type="ARBA" id="ARBA00023136"/>
    </source>
</evidence>
<evidence type="ECO:0000313" key="10">
    <source>
        <dbReference type="EMBL" id="PCG72164.1"/>
    </source>
</evidence>
<protein>
    <submittedName>
        <fullName evidence="10">Uncharacterized protein</fullName>
    </submittedName>
</protein>
<keyword evidence="5" id="KW-1133">Transmembrane helix</keyword>
<sequence>MDLVASMLTFTMFWKLSWGLQCYTCDPEHVFQTCLKFDYSHKYITQCEKSTMCFKRITSLDFGDGLTSHTVSRGCAPQTTSGEQKKVNGKWYVVKDIYEVYDETCSEDPSDAERSTKTIHCYCRGELCNGAHKIFRNVLAITAMAVTLIVLS</sequence>
<gene>
    <name evidence="10" type="ORF">B5V51_1086</name>
</gene>
<dbReference type="GO" id="GO:0030431">
    <property type="term" value="P:sleep"/>
    <property type="evidence" value="ECO:0007669"/>
    <property type="project" value="InterPro"/>
</dbReference>
<dbReference type="Pfam" id="PF17064">
    <property type="entry name" value="QVR"/>
    <property type="match status" value="1"/>
</dbReference>
<dbReference type="GO" id="GO:0098552">
    <property type="term" value="C:side of membrane"/>
    <property type="evidence" value="ECO:0007669"/>
    <property type="project" value="UniProtKB-KW"/>
</dbReference>
<proteinExistence type="predicted"/>
<reference evidence="10" key="1">
    <citation type="submission" date="2017-09" db="EMBL/GenBank/DDBJ databases">
        <title>Contemporary evolution of a Lepidopteran species, Heliothis virescens, in response to modern agricultural practices.</title>
        <authorList>
            <person name="Fritz M.L."/>
            <person name="Deyonke A.M."/>
            <person name="Papanicolaou A."/>
            <person name="Micinski S."/>
            <person name="Westbrook J."/>
            <person name="Gould F."/>
        </authorList>
    </citation>
    <scope>NUCLEOTIDE SEQUENCE [LARGE SCALE GENOMIC DNA]</scope>
    <source>
        <strain evidence="10">HvINT-</strain>
        <tissue evidence="10">Whole body</tissue>
    </source>
</reference>
<keyword evidence="2" id="KW-0336">GPI-anchor</keyword>
<comment type="subcellular location">
    <subcellularLocation>
        <location evidence="1">Membrane</location>
        <topology evidence="1">Lipid-anchor</topology>
        <topology evidence="1">GPI-anchor</topology>
    </subcellularLocation>
</comment>
<dbReference type="AlphaFoldDB" id="A0A2A4JKN8"/>
<keyword evidence="6" id="KW-0472">Membrane</keyword>
<evidence type="ECO:0000256" key="2">
    <source>
        <dbReference type="ARBA" id="ARBA00022622"/>
    </source>
</evidence>
<evidence type="ECO:0000256" key="3">
    <source>
        <dbReference type="ARBA" id="ARBA00022692"/>
    </source>
</evidence>